<dbReference type="Proteomes" id="UP000019491">
    <property type="component" value="Unassembled WGS sequence"/>
</dbReference>
<dbReference type="Gene3D" id="1.20.1290.10">
    <property type="entry name" value="AhpD-like"/>
    <property type="match status" value="1"/>
</dbReference>
<dbReference type="InterPro" id="IPR029032">
    <property type="entry name" value="AhpD-like"/>
</dbReference>
<reference evidence="2 3" key="1">
    <citation type="submission" date="2014-02" db="EMBL/GenBank/DDBJ databases">
        <title>Whole genome shotgun sequence of Rhodococcus wratislaviensis NBRC 100605.</title>
        <authorList>
            <person name="Hosoyama A."/>
            <person name="Tsuchikane K."/>
            <person name="Yoshida I."/>
            <person name="Ohji S."/>
            <person name="Ichikawa N."/>
            <person name="Yamazoe A."/>
            <person name="Fujita N."/>
        </authorList>
    </citation>
    <scope>NUCLEOTIDE SEQUENCE [LARGE SCALE GENOMIC DNA]</scope>
    <source>
        <strain evidence="2 3">NBRC 100605</strain>
    </source>
</reference>
<evidence type="ECO:0000313" key="2">
    <source>
        <dbReference type="EMBL" id="GAF44270.1"/>
    </source>
</evidence>
<sequence length="93" mass="10304">MAPGVLGFTTDVLFQDVWLRPGLAPRDRSLVTVSALVATGLTGQIRSHLTRAMDSDLTQDQASEVLTQVAFYAGWPYVFTAMPVFKEIFEARR</sequence>
<gene>
    <name evidence="2" type="ORF">RW1_012_00890</name>
</gene>
<evidence type="ECO:0000259" key="1">
    <source>
        <dbReference type="Pfam" id="PF02627"/>
    </source>
</evidence>
<protein>
    <recommendedName>
        <fullName evidence="1">Carboxymuconolactone decarboxylase-like domain-containing protein</fullName>
    </recommendedName>
</protein>
<feature type="domain" description="Carboxymuconolactone decarboxylase-like" evidence="1">
    <location>
        <begin position="3"/>
        <end position="87"/>
    </location>
</feature>
<accession>X0R056</accession>
<dbReference type="SUPFAM" id="SSF69118">
    <property type="entry name" value="AhpD-like"/>
    <property type="match status" value="1"/>
</dbReference>
<proteinExistence type="predicted"/>
<dbReference type="PANTHER" id="PTHR33570:SF9">
    <property type="entry name" value="BLL4600 PROTEIN"/>
    <property type="match status" value="1"/>
</dbReference>
<comment type="caution">
    <text evidence="2">The sequence shown here is derived from an EMBL/GenBank/DDBJ whole genome shotgun (WGS) entry which is preliminary data.</text>
</comment>
<dbReference type="InterPro" id="IPR052512">
    <property type="entry name" value="4CMD/NDH-1_regulator"/>
</dbReference>
<dbReference type="Pfam" id="PF02627">
    <property type="entry name" value="CMD"/>
    <property type="match status" value="1"/>
</dbReference>
<dbReference type="InterPro" id="IPR003779">
    <property type="entry name" value="CMD-like"/>
</dbReference>
<dbReference type="RefSeq" id="WP_255221427.1">
    <property type="nucleotide sequence ID" value="NZ_BAWF01000012.1"/>
</dbReference>
<dbReference type="PANTHER" id="PTHR33570">
    <property type="entry name" value="4-CARBOXYMUCONOLACTONE DECARBOXYLASE FAMILY PROTEIN"/>
    <property type="match status" value="1"/>
</dbReference>
<organism evidence="2 3">
    <name type="scientific">Rhodococcus wratislaviensis NBRC 100605</name>
    <dbReference type="NCBI Taxonomy" id="1219028"/>
    <lineage>
        <taxon>Bacteria</taxon>
        <taxon>Bacillati</taxon>
        <taxon>Actinomycetota</taxon>
        <taxon>Actinomycetes</taxon>
        <taxon>Mycobacteriales</taxon>
        <taxon>Nocardiaceae</taxon>
        <taxon>Rhodococcus</taxon>
    </lineage>
</organism>
<evidence type="ECO:0000313" key="3">
    <source>
        <dbReference type="Proteomes" id="UP000019491"/>
    </source>
</evidence>
<dbReference type="GO" id="GO:0051920">
    <property type="term" value="F:peroxiredoxin activity"/>
    <property type="evidence" value="ECO:0007669"/>
    <property type="project" value="InterPro"/>
</dbReference>
<keyword evidence="3" id="KW-1185">Reference proteome</keyword>
<dbReference type="EMBL" id="BAWF01000012">
    <property type="protein sequence ID" value="GAF44270.1"/>
    <property type="molecule type" value="Genomic_DNA"/>
</dbReference>
<name>X0R056_RHOWR</name>
<dbReference type="AlphaFoldDB" id="X0R056"/>